<dbReference type="EMBL" id="JANIEX010000071">
    <property type="protein sequence ID" value="KAJ3574352.1"/>
    <property type="molecule type" value="Genomic_DNA"/>
</dbReference>
<reference evidence="3" key="1">
    <citation type="submission" date="2022-07" db="EMBL/GenBank/DDBJ databases">
        <title>Genome Sequence of Leucocoprinus birnbaumii.</title>
        <authorList>
            <person name="Buettner E."/>
        </authorList>
    </citation>
    <scope>NUCLEOTIDE SEQUENCE</scope>
    <source>
        <strain evidence="3">VT141</strain>
    </source>
</reference>
<keyword evidence="2" id="KW-0732">Signal</keyword>
<sequence length="151" mass="15674">MIATRTFFLAILMTLFTLGHAAPASSDPSLARRQDFNFSPLGVANPEGAPPSSNNAAQPPAQPPSNTQNPPPTGGTPSTTEPSSPPANPANSENPPPAGPNPPESNSDSVVAPNPPSNGGSGGTYQPPKYYNPGYGEHGYQGSRHHNYRYN</sequence>
<dbReference type="Proteomes" id="UP001213000">
    <property type="component" value="Unassembled WGS sequence"/>
</dbReference>
<proteinExistence type="predicted"/>
<protein>
    <submittedName>
        <fullName evidence="3">Uncharacterized protein</fullName>
    </submittedName>
</protein>
<feature type="compositionally biased region" description="Pro residues" evidence="1">
    <location>
        <begin position="83"/>
        <end position="103"/>
    </location>
</feature>
<accession>A0AAD5W071</accession>
<dbReference type="AlphaFoldDB" id="A0AAD5W071"/>
<feature type="chain" id="PRO_5042014175" evidence="2">
    <location>
        <begin position="22"/>
        <end position="151"/>
    </location>
</feature>
<name>A0AAD5W071_9AGAR</name>
<organism evidence="3 4">
    <name type="scientific">Leucocoprinus birnbaumii</name>
    <dbReference type="NCBI Taxonomy" id="56174"/>
    <lineage>
        <taxon>Eukaryota</taxon>
        <taxon>Fungi</taxon>
        <taxon>Dikarya</taxon>
        <taxon>Basidiomycota</taxon>
        <taxon>Agaricomycotina</taxon>
        <taxon>Agaricomycetes</taxon>
        <taxon>Agaricomycetidae</taxon>
        <taxon>Agaricales</taxon>
        <taxon>Agaricineae</taxon>
        <taxon>Agaricaceae</taxon>
        <taxon>Leucocoprinus</taxon>
    </lineage>
</organism>
<evidence type="ECO:0000313" key="3">
    <source>
        <dbReference type="EMBL" id="KAJ3574352.1"/>
    </source>
</evidence>
<keyword evidence="4" id="KW-1185">Reference proteome</keyword>
<gene>
    <name evidence="3" type="ORF">NP233_g1823</name>
</gene>
<comment type="caution">
    <text evidence="3">The sequence shown here is derived from an EMBL/GenBank/DDBJ whole genome shotgun (WGS) entry which is preliminary data.</text>
</comment>
<feature type="compositionally biased region" description="Low complexity" evidence="1">
    <location>
        <begin position="50"/>
        <end position="68"/>
    </location>
</feature>
<evidence type="ECO:0000256" key="1">
    <source>
        <dbReference type="SAM" id="MobiDB-lite"/>
    </source>
</evidence>
<feature type="region of interest" description="Disordered" evidence="1">
    <location>
        <begin position="23"/>
        <end position="151"/>
    </location>
</feature>
<evidence type="ECO:0000256" key="2">
    <source>
        <dbReference type="SAM" id="SignalP"/>
    </source>
</evidence>
<evidence type="ECO:0000313" key="4">
    <source>
        <dbReference type="Proteomes" id="UP001213000"/>
    </source>
</evidence>
<feature type="signal peptide" evidence="2">
    <location>
        <begin position="1"/>
        <end position="21"/>
    </location>
</feature>